<feature type="transmembrane region" description="Helical" evidence="7">
    <location>
        <begin position="122"/>
        <end position="141"/>
    </location>
</feature>
<dbReference type="CDD" id="cd06261">
    <property type="entry name" value="TM_PBP2"/>
    <property type="match status" value="1"/>
</dbReference>
<dbReference type="AlphaFoldDB" id="A0A5C8PWE1"/>
<evidence type="ECO:0000256" key="6">
    <source>
        <dbReference type="ARBA" id="ARBA00023136"/>
    </source>
</evidence>
<evidence type="ECO:0000259" key="8">
    <source>
        <dbReference type="PROSITE" id="PS50928"/>
    </source>
</evidence>
<feature type="transmembrane region" description="Helical" evidence="7">
    <location>
        <begin position="182"/>
        <end position="206"/>
    </location>
</feature>
<dbReference type="PROSITE" id="PS50928">
    <property type="entry name" value="ABC_TM1"/>
    <property type="match status" value="1"/>
</dbReference>
<dbReference type="PANTHER" id="PTHR30151:SF20">
    <property type="entry name" value="ABC TRANSPORTER PERMEASE PROTEIN HI_0355-RELATED"/>
    <property type="match status" value="1"/>
</dbReference>
<dbReference type="GO" id="GO:0055085">
    <property type="term" value="P:transmembrane transport"/>
    <property type="evidence" value="ECO:0007669"/>
    <property type="project" value="InterPro"/>
</dbReference>
<feature type="domain" description="ABC transmembrane type-1" evidence="8">
    <location>
        <begin position="52"/>
        <end position="240"/>
    </location>
</feature>
<proteinExistence type="inferred from homology"/>
<dbReference type="Proteomes" id="UP000321638">
    <property type="component" value="Unassembled WGS sequence"/>
</dbReference>
<dbReference type="Gene3D" id="1.10.3720.10">
    <property type="entry name" value="MetI-like"/>
    <property type="match status" value="1"/>
</dbReference>
<comment type="subcellular location">
    <subcellularLocation>
        <location evidence="1 7">Cell membrane</location>
        <topology evidence="1 7">Multi-pass membrane protein</topology>
    </subcellularLocation>
</comment>
<comment type="caution">
    <text evidence="9">The sequence shown here is derived from an EMBL/GenBank/DDBJ whole genome shotgun (WGS) entry which is preliminary data.</text>
</comment>
<evidence type="ECO:0000256" key="4">
    <source>
        <dbReference type="ARBA" id="ARBA00022692"/>
    </source>
</evidence>
<evidence type="ECO:0000313" key="9">
    <source>
        <dbReference type="EMBL" id="TXL82283.1"/>
    </source>
</evidence>
<accession>A0A5C8PWE1</accession>
<keyword evidence="4 7" id="KW-0812">Transmembrane</keyword>
<dbReference type="Pfam" id="PF00528">
    <property type="entry name" value="BPD_transp_1"/>
    <property type="match status" value="1"/>
</dbReference>
<keyword evidence="6 7" id="KW-0472">Membrane</keyword>
<keyword evidence="3" id="KW-1003">Cell membrane</keyword>
<dbReference type="InterPro" id="IPR035906">
    <property type="entry name" value="MetI-like_sf"/>
</dbReference>
<sequence length="250" mass="26675">MSAAGWIRLLVVALMVGGLEIACRAGALPATAIIAPSEMVRAMIEVLASGEIATDIQLTFTAVAIAAALAISGGFVLGFLIHLSPRVRAALDPLLAAYYAIPHVAFYPLLIVVFGLGIGPLIVLATAFGIVAMIIATLTGLDRVPRVLTRTARVHRLSPLQEMTLVRLPAAMPHLLSGLKLALSYAFIGVIAGEFILSTAGVGHAIAYAYDNFDNRRMYGLIVFVIGFMVVVNMLVLVWERRMAQRRGAR</sequence>
<evidence type="ECO:0000256" key="3">
    <source>
        <dbReference type="ARBA" id="ARBA00022475"/>
    </source>
</evidence>
<feature type="transmembrane region" description="Helical" evidence="7">
    <location>
        <begin position="56"/>
        <end position="83"/>
    </location>
</feature>
<evidence type="ECO:0000256" key="7">
    <source>
        <dbReference type="RuleBase" id="RU363032"/>
    </source>
</evidence>
<organism evidence="9 10">
    <name type="scientific">Vineibacter terrae</name>
    <dbReference type="NCBI Taxonomy" id="2586908"/>
    <lineage>
        <taxon>Bacteria</taxon>
        <taxon>Pseudomonadati</taxon>
        <taxon>Pseudomonadota</taxon>
        <taxon>Alphaproteobacteria</taxon>
        <taxon>Hyphomicrobiales</taxon>
        <taxon>Vineibacter</taxon>
    </lineage>
</organism>
<evidence type="ECO:0000313" key="10">
    <source>
        <dbReference type="Proteomes" id="UP000321638"/>
    </source>
</evidence>
<dbReference type="SUPFAM" id="SSF161098">
    <property type="entry name" value="MetI-like"/>
    <property type="match status" value="1"/>
</dbReference>
<dbReference type="OrthoDB" id="8138334at2"/>
<dbReference type="RefSeq" id="WP_147844989.1">
    <property type="nucleotide sequence ID" value="NZ_VDUZ01000001.1"/>
</dbReference>
<evidence type="ECO:0000256" key="2">
    <source>
        <dbReference type="ARBA" id="ARBA00022448"/>
    </source>
</evidence>
<keyword evidence="2 7" id="KW-0813">Transport</keyword>
<evidence type="ECO:0000256" key="1">
    <source>
        <dbReference type="ARBA" id="ARBA00004651"/>
    </source>
</evidence>
<dbReference type="PANTHER" id="PTHR30151">
    <property type="entry name" value="ALKANE SULFONATE ABC TRANSPORTER-RELATED, MEMBRANE SUBUNIT"/>
    <property type="match status" value="1"/>
</dbReference>
<dbReference type="EMBL" id="VDUZ01000001">
    <property type="protein sequence ID" value="TXL82283.1"/>
    <property type="molecule type" value="Genomic_DNA"/>
</dbReference>
<comment type="similarity">
    <text evidence="7">Belongs to the binding-protein-dependent transport system permease family.</text>
</comment>
<feature type="transmembrane region" description="Helical" evidence="7">
    <location>
        <begin position="95"/>
        <end position="116"/>
    </location>
</feature>
<name>A0A5C8PWE1_9HYPH</name>
<dbReference type="GO" id="GO:0005886">
    <property type="term" value="C:plasma membrane"/>
    <property type="evidence" value="ECO:0007669"/>
    <property type="project" value="UniProtKB-SubCell"/>
</dbReference>
<dbReference type="InterPro" id="IPR000515">
    <property type="entry name" value="MetI-like"/>
</dbReference>
<keyword evidence="10" id="KW-1185">Reference proteome</keyword>
<protein>
    <submittedName>
        <fullName evidence="9">ABC transporter permease subunit</fullName>
    </submittedName>
</protein>
<evidence type="ECO:0000256" key="5">
    <source>
        <dbReference type="ARBA" id="ARBA00022989"/>
    </source>
</evidence>
<gene>
    <name evidence="9" type="ORF">FHP25_00870</name>
</gene>
<reference evidence="9 10" key="1">
    <citation type="submission" date="2019-06" db="EMBL/GenBank/DDBJ databases">
        <title>New taxonomy in bacterial strain CC-CFT640, isolated from vineyard.</title>
        <authorList>
            <person name="Lin S.-Y."/>
            <person name="Tsai C.-F."/>
            <person name="Young C.-C."/>
        </authorList>
    </citation>
    <scope>NUCLEOTIDE SEQUENCE [LARGE SCALE GENOMIC DNA]</scope>
    <source>
        <strain evidence="9 10">CC-CFT640</strain>
    </source>
</reference>
<keyword evidence="5 7" id="KW-1133">Transmembrane helix</keyword>
<feature type="transmembrane region" description="Helical" evidence="7">
    <location>
        <begin position="218"/>
        <end position="239"/>
    </location>
</feature>